<evidence type="ECO:0000313" key="8">
    <source>
        <dbReference type="EMBL" id="KAK5650452.1"/>
    </source>
</evidence>
<proteinExistence type="inferred from homology"/>
<dbReference type="InterPro" id="IPR019402">
    <property type="entry name" value="CWH43_N"/>
</dbReference>
<dbReference type="PANTHER" id="PTHR21324:SF2">
    <property type="entry name" value="EG:22E5.9 PROTEIN"/>
    <property type="match status" value="1"/>
</dbReference>
<dbReference type="AlphaFoldDB" id="A0AAN7ZPQ8"/>
<dbReference type="EMBL" id="JAVRBK010000001">
    <property type="protein sequence ID" value="KAK5650452.1"/>
    <property type="molecule type" value="Genomic_DNA"/>
</dbReference>
<evidence type="ECO:0000256" key="4">
    <source>
        <dbReference type="ARBA" id="ARBA00022989"/>
    </source>
</evidence>
<evidence type="ECO:0000256" key="1">
    <source>
        <dbReference type="ARBA" id="ARBA00004127"/>
    </source>
</evidence>
<evidence type="ECO:0000259" key="7">
    <source>
        <dbReference type="Pfam" id="PF10277"/>
    </source>
</evidence>
<evidence type="ECO:0000256" key="3">
    <source>
        <dbReference type="ARBA" id="ARBA00022692"/>
    </source>
</evidence>
<feature type="transmembrane region" description="Helical" evidence="6">
    <location>
        <begin position="55"/>
        <end position="75"/>
    </location>
</feature>
<feature type="transmembrane region" description="Helical" evidence="6">
    <location>
        <begin position="12"/>
        <end position="32"/>
    </location>
</feature>
<protein>
    <recommendedName>
        <fullName evidence="7">CWH43-like N-terminal domain-containing protein</fullName>
    </recommendedName>
</protein>
<sequence>MSFLTFKLYYWAKLPLAWFTFTFLVSYIIAVYDGHVYPLLPYISDTGTLSPESCIFGQMMNIGAVITMMAIYLRYRQVKLVLDAEDMKAMSILNTLSLYSGVVACLGISFVGNFQETNFLSLHLIGAGTVVLNGIFICTIHQHLDFDISKRMCYIRVFFTILTIILATLCLIFSIISILMHGQKKSKENRGYRYRLVATFCEYAVIMLPLCFLATLKAEFRLLQFEGIHFTTKWTRYASTANKIDTN</sequence>
<feature type="transmembrane region" description="Helical" evidence="6">
    <location>
        <begin position="120"/>
        <end position="141"/>
    </location>
</feature>
<keyword evidence="4 6" id="KW-1133">Transmembrane helix</keyword>
<reference evidence="8 9" key="1">
    <citation type="journal article" date="2024" name="Insects">
        <title>An Improved Chromosome-Level Genome Assembly of the Firefly Pyrocoelia pectoralis.</title>
        <authorList>
            <person name="Fu X."/>
            <person name="Meyer-Rochow V.B."/>
            <person name="Ballantyne L."/>
            <person name="Zhu X."/>
        </authorList>
    </citation>
    <scope>NUCLEOTIDE SEQUENCE [LARGE SCALE GENOMIC DNA]</scope>
    <source>
        <strain evidence="8">XCY_ONT2</strain>
    </source>
</reference>
<evidence type="ECO:0000313" key="9">
    <source>
        <dbReference type="Proteomes" id="UP001329430"/>
    </source>
</evidence>
<keyword evidence="5 6" id="KW-0472">Membrane</keyword>
<dbReference type="GO" id="GO:0012505">
    <property type="term" value="C:endomembrane system"/>
    <property type="evidence" value="ECO:0007669"/>
    <property type="project" value="UniProtKB-SubCell"/>
</dbReference>
<dbReference type="Pfam" id="PF10277">
    <property type="entry name" value="Frag1"/>
    <property type="match status" value="1"/>
</dbReference>
<feature type="transmembrane region" description="Helical" evidence="6">
    <location>
        <begin position="96"/>
        <end position="114"/>
    </location>
</feature>
<name>A0AAN7ZPQ8_9COLE</name>
<dbReference type="Proteomes" id="UP001329430">
    <property type="component" value="Chromosome 1"/>
</dbReference>
<feature type="transmembrane region" description="Helical" evidence="6">
    <location>
        <begin position="192"/>
        <end position="216"/>
    </location>
</feature>
<comment type="subcellular location">
    <subcellularLocation>
        <location evidence="1">Endomembrane system</location>
        <topology evidence="1">Multi-pass membrane protein</topology>
    </subcellularLocation>
</comment>
<gene>
    <name evidence="8" type="ORF">RI129_001481</name>
</gene>
<keyword evidence="3 6" id="KW-0812">Transmembrane</keyword>
<evidence type="ECO:0000256" key="2">
    <source>
        <dbReference type="ARBA" id="ARBA00006565"/>
    </source>
</evidence>
<feature type="domain" description="CWH43-like N-terminal" evidence="7">
    <location>
        <begin position="16"/>
        <end position="221"/>
    </location>
</feature>
<comment type="similarity">
    <text evidence="2">Belongs to the DRAM/TMEM150 family.</text>
</comment>
<evidence type="ECO:0000256" key="6">
    <source>
        <dbReference type="SAM" id="Phobius"/>
    </source>
</evidence>
<dbReference type="InterPro" id="IPR050911">
    <property type="entry name" value="DRAM/TMEM150_Autophagy_Mod"/>
</dbReference>
<accession>A0AAN7ZPQ8</accession>
<comment type="caution">
    <text evidence="8">The sequence shown here is derived from an EMBL/GenBank/DDBJ whole genome shotgun (WGS) entry which is preliminary data.</text>
</comment>
<keyword evidence="9" id="KW-1185">Reference proteome</keyword>
<evidence type="ECO:0000256" key="5">
    <source>
        <dbReference type="ARBA" id="ARBA00023136"/>
    </source>
</evidence>
<feature type="transmembrane region" description="Helical" evidence="6">
    <location>
        <begin position="153"/>
        <end position="180"/>
    </location>
</feature>
<dbReference type="PANTHER" id="PTHR21324">
    <property type="entry name" value="FASTING-INDUCIBLE INTEGRAL MEMBRANE PROTEIN TM6P1-RELATED"/>
    <property type="match status" value="1"/>
</dbReference>
<organism evidence="8 9">
    <name type="scientific">Pyrocoelia pectoralis</name>
    <dbReference type="NCBI Taxonomy" id="417401"/>
    <lineage>
        <taxon>Eukaryota</taxon>
        <taxon>Metazoa</taxon>
        <taxon>Ecdysozoa</taxon>
        <taxon>Arthropoda</taxon>
        <taxon>Hexapoda</taxon>
        <taxon>Insecta</taxon>
        <taxon>Pterygota</taxon>
        <taxon>Neoptera</taxon>
        <taxon>Endopterygota</taxon>
        <taxon>Coleoptera</taxon>
        <taxon>Polyphaga</taxon>
        <taxon>Elateriformia</taxon>
        <taxon>Elateroidea</taxon>
        <taxon>Lampyridae</taxon>
        <taxon>Lampyrinae</taxon>
        <taxon>Pyrocoelia</taxon>
    </lineage>
</organism>